<evidence type="ECO:0000313" key="3">
    <source>
        <dbReference type="Proteomes" id="UP001500575"/>
    </source>
</evidence>
<keyword evidence="1" id="KW-0472">Membrane</keyword>
<feature type="transmembrane region" description="Helical" evidence="1">
    <location>
        <begin position="530"/>
        <end position="549"/>
    </location>
</feature>
<feature type="transmembrane region" description="Helical" evidence="1">
    <location>
        <begin position="212"/>
        <end position="227"/>
    </location>
</feature>
<feature type="transmembrane region" description="Helical" evidence="1">
    <location>
        <begin position="424"/>
        <end position="447"/>
    </location>
</feature>
<comment type="caution">
    <text evidence="2">The sequence shown here is derived from an EMBL/GenBank/DDBJ whole genome shotgun (WGS) entry which is preliminary data.</text>
</comment>
<dbReference type="NCBIfam" id="NF047321">
    <property type="entry name" value="SCO7613_CTERM"/>
    <property type="match status" value="1"/>
</dbReference>
<feature type="transmembrane region" description="Helical" evidence="1">
    <location>
        <begin position="124"/>
        <end position="141"/>
    </location>
</feature>
<reference evidence="3" key="1">
    <citation type="journal article" date="2019" name="Int. J. Syst. Evol. Microbiol.">
        <title>The Global Catalogue of Microorganisms (GCM) 10K type strain sequencing project: providing services to taxonomists for standard genome sequencing and annotation.</title>
        <authorList>
            <consortium name="The Broad Institute Genomics Platform"/>
            <consortium name="The Broad Institute Genome Sequencing Center for Infectious Disease"/>
            <person name="Wu L."/>
            <person name="Ma J."/>
        </authorList>
    </citation>
    <scope>NUCLEOTIDE SEQUENCE [LARGE SCALE GENOMIC DNA]</scope>
    <source>
        <strain evidence="3">JCM 16021</strain>
    </source>
</reference>
<feature type="transmembrane region" description="Helical" evidence="1">
    <location>
        <begin position="233"/>
        <end position="250"/>
    </location>
</feature>
<proteinExistence type="predicted"/>
<feature type="transmembrane region" description="Helical" evidence="1">
    <location>
        <begin position="346"/>
        <end position="365"/>
    </location>
</feature>
<name>A0ABP5K3L1_9ACTN</name>
<feature type="transmembrane region" description="Helical" evidence="1">
    <location>
        <begin position="93"/>
        <end position="118"/>
    </location>
</feature>
<feature type="transmembrane region" description="Helical" evidence="1">
    <location>
        <begin position="585"/>
        <end position="601"/>
    </location>
</feature>
<dbReference type="RefSeq" id="WP_344304126.1">
    <property type="nucleotide sequence ID" value="NZ_BAAAQQ010000012.1"/>
</dbReference>
<sequence>MAVYADPTRCPDCRTTLPPSPPTCPTCALPLTGPVVEDLFATLQKADRLLADVRASASPAPMAATPGAVPAPHPVIASLEPRRRGLSAPSVPVILLGLGAVCLLVAAVTFLAFAWAWLGVGGRTAVLVLLTAGTGVASELLRRRRLRVAAESLSLVALGLLVLDVLGAENAGWLGDPGAAGVLVALGVAVAVPSLTWTLATRGSAPLSTPQLASAVALSLVVAGWMLRTEEPYAGAAIGAALLLAVTAAARRLGLAPLVVAATASATLWWLPLTLSAFVRAADHATLAELVGQVEAWPLVVSAATLAAGSWLVRDSTAVAGAGFGGAATLATLLPVIAAADNNGADLALVLVAATLVWSVALVRLRSGHRLAAAVPLSAVTAGTGLLATALVAEAATAAADLFADPWTHPWAVRLGPVESIEPTGAPAAMLAPLVVAAAVAVLAGRLAFRGRSPAVPNLLVRAAAGGMLVVAAVAAASEVPLAVVLALAVAAGVGLVAWGVRRGDRTSVPDVAVGAATLATALLCALASAGLTAVVAGLLLLVAVGVVLRPARDDVAMLAVLVAPPLFALAGWAGTELAPVPDAWRAAPLVLALGLVITRFPMPELEITAIAAGATVAALSVVSAVHPEDALAAYLTLGGALLVASSIVNVERRFLAWAGGALLAAATWVRLWDAGVTTPEAYTMPTALALLAVGATRLARDRAADTWSTISAGLLLATVPSLVTVVTAATGGPVSLRSLLLGLGCLALALAGAAMRWSAPLLVGAGVGLVLVLREWGPYAAAVPPWVVIGVAGSLLLVVGVTWEARLQELRRGAAYLARLR</sequence>
<keyword evidence="1" id="KW-1133">Transmembrane helix</keyword>
<feature type="transmembrane region" description="Helical" evidence="1">
    <location>
        <begin position="179"/>
        <end position="200"/>
    </location>
</feature>
<feature type="transmembrane region" description="Helical" evidence="1">
    <location>
        <begin position="737"/>
        <end position="755"/>
    </location>
</feature>
<dbReference type="EMBL" id="BAAAQQ010000012">
    <property type="protein sequence ID" value="GAA2126711.1"/>
    <property type="molecule type" value="Genomic_DNA"/>
</dbReference>
<feature type="transmembrane region" description="Helical" evidence="1">
    <location>
        <begin position="296"/>
        <end position="313"/>
    </location>
</feature>
<evidence type="ECO:0000313" key="2">
    <source>
        <dbReference type="EMBL" id="GAA2126711.1"/>
    </source>
</evidence>
<feature type="transmembrane region" description="Helical" evidence="1">
    <location>
        <begin position="556"/>
        <end position="573"/>
    </location>
</feature>
<feature type="transmembrane region" description="Helical" evidence="1">
    <location>
        <begin position="784"/>
        <end position="804"/>
    </location>
</feature>
<feature type="transmembrane region" description="Helical" evidence="1">
    <location>
        <begin position="148"/>
        <end position="167"/>
    </location>
</feature>
<evidence type="ECO:0000256" key="1">
    <source>
        <dbReference type="SAM" id="Phobius"/>
    </source>
</evidence>
<feature type="transmembrane region" description="Helical" evidence="1">
    <location>
        <begin position="608"/>
        <end position="626"/>
    </location>
</feature>
<feature type="transmembrane region" description="Helical" evidence="1">
    <location>
        <begin position="377"/>
        <end position="404"/>
    </location>
</feature>
<dbReference type="InterPro" id="IPR058062">
    <property type="entry name" value="SCO7613_C"/>
</dbReference>
<feature type="transmembrane region" description="Helical" evidence="1">
    <location>
        <begin position="656"/>
        <end position="676"/>
    </location>
</feature>
<keyword evidence="1" id="KW-0812">Transmembrane</keyword>
<evidence type="ECO:0008006" key="4">
    <source>
        <dbReference type="Google" id="ProtNLM"/>
    </source>
</evidence>
<feature type="transmembrane region" description="Helical" evidence="1">
    <location>
        <begin position="632"/>
        <end position="649"/>
    </location>
</feature>
<feature type="transmembrane region" description="Helical" evidence="1">
    <location>
        <begin position="712"/>
        <end position="731"/>
    </location>
</feature>
<organism evidence="2 3">
    <name type="scientific">Nocardioides bigeumensis</name>
    <dbReference type="NCBI Taxonomy" id="433657"/>
    <lineage>
        <taxon>Bacteria</taxon>
        <taxon>Bacillati</taxon>
        <taxon>Actinomycetota</taxon>
        <taxon>Actinomycetes</taxon>
        <taxon>Propionibacteriales</taxon>
        <taxon>Nocardioidaceae</taxon>
        <taxon>Nocardioides</taxon>
    </lineage>
</organism>
<feature type="transmembrane region" description="Helical" evidence="1">
    <location>
        <begin position="255"/>
        <end position="276"/>
    </location>
</feature>
<gene>
    <name evidence="2" type="ORF">GCM10009843_25410</name>
</gene>
<dbReference type="Proteomes" id="UP001500575">
    <property type="component" value="Unassembled WGS sequence"/>
</dbReference>
<feature type="transmembrane region" description="Helical" evidence="1">
    <location>
        <begin position="320"/>
        <end position="340"/>
    </location>
</feature>
<keyword evidence="3" id="KW-1185">Reference proteome</keyword>
<accession>A0ABP5K3L1</accession>
<protein>
    <recommendedName>
        <fullName evidence="4">DUF2157 domain-containing protein</fullName>
    </recommendedName>
</protein>